<dbReference type="STRING" id="1580092.NADRNF5_0036"/>
<reference evidence="1 2" key="2">
    <citation type="journal article" date="2016" name="ISME J.">
        <title>Physiological and genomic characterization of two novel marine thaumarchaeal strains indicates niche differentiation.</title>
        <authorList>
            <person name="Bayer B."/>
            <person name="Vojvoda J."/>
            <person name="Offre P."/>
            <person name="Alves R.J."/>
            <person name="Elisabeth N.H."/>
            <person name="Garcia J.A."/>
            <person name="Volland J.M."/>
            <person name="Srivastava A."/>
            <person name="Schleper C."/>
            <person name="Herndl G.J."/>
        </authorList>
    </citation>
    <scope>NUCLEOTIDE SEQUENCE [LARGE SCALE GENOMIC DNA]</scope>
    <source>
        <strain evidence="1 2">NF5</strain>
    </source>
</reference>
<evidence type="ECO:0000313" key="2">
    <source>
        <dbReference type="Proteomes" id="UP000032408"/>
    </source>
</evidence>
<name>A0A0D5BZ36_9ARCH</name>
<protein>
    <submittedName>
        <fullName evidence="1">Uncharacterized protein</fullName>
    </submittedName>
</protein>
<evidence type="ECO:0000313" key="1">
    <source>
        <dbReference type="EMBL" id="AJW69736.1"/>
    </source>
</evidence>
<dbReference type="HOGENOM" id="CLU_2695537_0_0_2"/>
<dbReference type="Proteomes" id="UP000032408">
    <property type="component" value="Chromosome"/>
</dbReference>
<sequence>MRNILKLRSGTQSGTPISVKKTVIFCENGWGRKILGKIMPRKLVEKKMIFLKKMIFSYFCKIRKILPDFQVFC</sequence>
<gene>
    <name evidence="1" type="ORF">NADRNF5_0036</name>
</gene>
<dbReference type="AlphaFoldDB" id="A0A0D5BZ36"/>
<accession>A0A0D5BZ36</accession>
<reference evidence="2" key="1">
    <citation type="submission" date="2015-03" db="EMBL/GenBank/DDBJ databases">
        <title>Characterization of two novel Thaumarchaeota isolated from the Northern Adriatic Sea.</title>
        <authorList>
            <person name="Bayer B."/>
            <person name="Vojvoda J."/>
            <person name="Offre P."/>
            <person name="Srivastava A."/>
            <person name="Elisabeth N."/>
            <person name="Garcia J.A.L."/>
            <person name="Schleper C."/>
            <person name="Herndl G.J."/>
        </authorList>
    </citation>
    <scope>NUCLEOTIDE SEQUENCE [LARGE SCALE GENOMIC DNA]</scope>
    <source>
        <strain evidence="2">NF5</strain>
    </source>
</reference>
<organism evidence="1 2">
    <name type="scientific">Nitrosopumilus adriaticus</name>
    <dbReference type="NCBI Taxonomy" id="1580092"/>
    <lineage>
        <taxon>Archaea</taxon>
        <taxon>Nitrososphaerota</taxon>
        <taxon>Nitrososphaeria</taxon>
        <taxon>Nitrosopumilales</taxon>
        <taxon>Nitrosopumilaceae</taxon>
        <taxon>Nitrosopumilus</taxon>
    </lineage>
</organism>
<dbReference type="KEGG" id="nin:NADRNF5_0036"/>
<dbReference type="EMBL" id="CP011070">
    <property type="protein sequence ID" value="AJW69736.1"/>
    <property type="molecule type" value="Genomic_DNA"/>
</dbReference>
<proteinExistence type="predicted"/>
<keyword evidence="2" id="KW-1185">Reference proteome</keyword>